<feature type="domain" description="Protein kinase" evidence="10">
    <location>
        <begin position="1"/>
        <end position="289"/>
    </location>
</feature>
<reference evidence="11 12" key="1">
    <citation type="journal article" date="2014" name="Genome Announc.">
        <title>Draft genome sequence of the pathogenic fungus Scedosporium apiospermum.</title>
        <authorList>
            <person name="Vandeputte P."/>
            <person name="Ghamrawi S."/>
            <person name="Rechenmann M."/>
            <person name="Iltis A."/>
            <person name="Giraud S."/>
            <person name="Fleury M."/>
            <person name="Thornton C."/>
            <person name="Delhaes L."/>
            <person name="Meyer W."/>
            <person name="Papon N."/>
            <person name="Bouchara J.P."/>
        </authorList>
    </citation>
    <scope>NUCLEOTIDE SEQUENCE [LARGE SCALE GENOMIC DNA]</scope>
    <source>
        <strain evidence="11 12">IHEM 14462</strain>
    </source>
</reference>
<dbReference type="InterPro" id="IPR011009">
    <property type="entry name" value="Kinase-like_dom_sf"/>
</dbReference>
<dbReference type="Gene3D" id="1.10.510.10">
    <property type="entry name" value="Transferase(Phosphotransferase) domain 1"/>
    <property type="match status" value="1"/>
</dbReference>
<evidence type="ECO:0000256" key="1">
    <source>
        <dbReference type="ARBA" id="ARBA00012513"/>
    </source>
</evidence>
<evidence type="ECO:0000313" key="11">
    <source>
        <dbReference type="EMBL" id="KEZ43389.1"/>
    </source>
</evidence>
<proteinExistence type="predicted"/>
<sequence length="307" mass="35380">MVVPTTPPPYPYEVLEDVEDPQDYEPGGFHPVSIHDTFRDGRYRVVHKLGFGGYSTVWLAKDEQSNHYVAIKPDLQPVRRRDGQPLAPGVPPYVVTPIWLGHGKKQATVMDTKIVVADFGEAYIPAETSRTYSNTPASYAPPEARFIETPHTLSFPADIWSLACTIWEVLSHKPLFEPWAATDDDILADQVDLLGKLPGEWWNKWNARRDYFTEDGQLDTTAPNRRYDSVRHNWDDCFARCIRNPRQRDGMEAMCEQEEEALLAMLKSMLIFRPERRASAAEVLRSEWVKKWAVPDLELARRQWREL</sequence>
<dbReference type="SUPFAM" id="SSF56112">
    <property type="entry name" value="Protein kinase-like (PK-like)"/>
    <property type="match status" value="2"/>
</dbReference>
<dbReference type="PROSITE" id="PS50011">
    <property type="entry name" value="PROTEIN_KINASE_DOM"/>
    <property type="match status" value="1"/>
</dbReference>
<dbReference type="OrthoDB" id="5979581at2759"/>
<evidence type="ECO:0000256" key="3">
    <source>
        <dbReference type="ARBA" id="ARBA00022679"/>
    </source>
</evidence>
<dbReference type="AlphaFoldDB" id="A0A084G7S7"/>
<comment type="catalytic activity">
    <reaction evidence="7">
        <text>L-threonyl-[protein] + ATP = O-phospho-L-threonyl-[protein] + ADP + H(+)</text>
        <dbReference type="Rhea" id="RHEA:46608"/>
        <dbReference type="Rhea" id="RHEA-COMP:11060"/>
        <dbReference type="Rhea" id="RHEA-COMP:11605"/>
        <dbReference type="ChEBI" id="CHEBI:15378"/>
        <dbReference type="ChEBI" id="CHEBI:30013"/>
        <dbReference type="ChEBI" id="CHEBI:30616"/>
        <dbReference type="ChEBI" id="CHEBI:61977"/>
        <dbReference type="ChEBI" id="CHEBI:456216"/>
        <dbReference type="EC" id="2.7.11.1"/>
    </reaction>
</comment>
<dbReference type="GeneID" id="27723630"/>
<evidence type="ECO:0000256" key="9">
    <source>
        <dbReference type="PROSITE-ProRule" id="PRU10141"/>
    </source>
</evidence>
<dbReference type="Gene3D" id="3.30.200.20">
    <property type="entry name" value="Phosphorylase Kinase, domain 1"/>
    <property type="match status" value="1"/>
</dbReference>
<dbReference type="GO" id="GO:0050684">
    <property type="term" value="P:regulation of mRNA processing"/>
    <property type="evidence" value="ECO:0007669"/>
    <property type="project" value="TreeGrafter"/>
</dbReference>
<dbReference type="GO" id="GO:0004674">
    <property type="term" value="F:protein serine/threonine kinase activity"/>
    <property type="evidence" value="ECO:0007669"/>
    <property type="project" value="UniProtKB-KW"/>
</dbReference>
<dbReference type="KEGG" id="sapo:SAPIO_CDS4558"/>
<evidence type="ECO:0000256" key="2">
    <source>
        <dbReference type="ARBA" id="ARBA00022527"/>
    </source>
</evidence>
<dbReference type="SMART" id="SM00220">
    <property type="entry name" value="S_TKc"/>
    <property type="match status" value="1"/>
</dbReference>
<dbReference type="InterPro" id="IPR017441">
    <property type="entry name" value="Protein_kinase_ATP_BS"/>
</dbReference>
<evidence type="ECO:0000256" key="7">
    <source>
        <dbReference type="ARBA" id="ARBA00047899"/>
    </source>
</evidence>
<evidence type="ECO:0000256" key="8">
    <source>
        <dbReference type="ARBA" id="ARBA00048679"/>
    </source>
</evidence>
<dbReference type="RefSeq" id="XP_016643188.1">
    <property type="nucleotide sequence ID" value="XM_016787079.1"/>
</dbReference>
<dbReference type="GO" id="GO:0005524">
    <property type="term" value="F:ATP binding"/>
    <property type="evidence" value="ECO:0007669"/>
    <property type="project" value="UniProtKB-UniRule"/>
</dbReference>
<keyword evidence="4 9" id="KW-0547">Nucleotide-binding</keyword>
<dbReference type="GO" id="GO:0005737">
    <property type="term" value="C:cytoplasm"/>
    <property type="evidence" value="ECO:0007669"/>
    <property type="project" value="TreeGrafter"/>
</dbReference>
<dbReference type="PANTHER" id="PTHR47634:SF9">
    <property type="entry name" value="PROTEIN KINASE DOMAIN-CONTAINING PROTEIN-RELATED"/>
    <property type="match status" value="1"/>
</dbReference>
<evidence type="ECO:0000313" key="12">
    <source>
        <dbReference type="Proteomes" id="UP000028545"/>
    </source>
</evidence>
<dbReference type="EC" id="2.7.11.1" evidence="1"/>
<evidence type="ECO:0000256" key="4">
    <source>
        <dbReference type="ARBA" id="ARBA00022741"/>
    </source>
</evidence>
<dbReference type="PROSITE" id="PS00107">
    <property type="entry name" value="PROTEIN_KINASE_ATP"/>
    <property type="match status" value="1"/>
</dbReference>
<dbReference type="PANTHER" id="PTHR47634">
    <property type="entry name" value="PROTEIN KINASE DOMAIN-CONTAINING PROTEIN-RELATED"/>
    <property type="match status" value="1"/>
</dbReference>
<protein>
    <recommendedName>
        <fullName evidence="1">non-specific serine/threonine protein kinase</fullName>
        <ecNumber evidence="1">2.7.11.1</ecNumber>
    </recommendedName>
</protein>
<dbReference type="Proteomes" id="UP000028545">
    <property type="component" value="Unassembled WGS sequence"/>
</dbReference>
<dbReference type="EMBL" id="JOWA01000093">
    <property type="protein sequence ID" value="KEZ43389.1"/>
    <property type="molecule type" value="Genomic_DNA"/>
</dbReference>
<evidence type="ECO:0000259" key="10">
    <source>
        <dbReference type="PROSITE" id="PS50011"/>
    </source>
</evidence>
<evidence type="ECO:0000256" key="5">
    <source>
        <dbReference type="ARBA" id="ARBA00022777"/>
    </source>
</evidence>
<name>A0A084G7S7_PSEDA</name>
<keyword evidence="2" id="KW-0723">Serine/threonine-protein kinase</keyword>
<accession>A0A084G7S7</accession>
<comment type="catalytic activity">
    <reaction evidence="8">
        <text>L-seryl-[protein] + ATP = O-phospho-L-seryl-[protein] + ADP + H(+)</text>
        <dbReference type="Rhea" id="RHEA:17989"/>
        <dbReference type="Rhea" id="RHEA-COMP:9863"/>
        <dbReference type="Rhea" id="RHEA-COMP:11604"/>
        <dbReference type="ChEBI" id="CHEBI:15378"/>
        <dbReference type="ChEBI" id="CHEBI:29999"/>
        <dbReference type="ChEBI" id="CHEBI:30616"/>
        <dbReference type="ChEBI" id="CHEBI:83421"/>
        <dbReference type="ChEBI" id="CHEBI:456216"/>
        <dbReference type="EC" id="2.7.11.1"/>
    </reaction>
</comment>
<dbReference type="GO" id="GO:0000245">
    <property type="term" value="P:spliceosomal complex assembly"/>
    <property type="evidence" value="ECO:0007669"/>
    <property type="project" value="TreeGrafter"/>
</dbReference>
<keyword evidence="5" id="KW-0418">Kinase</keyword>
<dbReference type="HOGENOM" id="CLU_000288_81_2_1"/>
<dbReference type="InterPro" id="IPR051334">
    <property type="entry name" value="SRPK"/>
</dbReference>
<comment type="caution">
    <text evidence="11">The sequence shown here is derived from an EMBL/GenBank/DDBJ whole genome shotgun (WGS) entry which is preliminary data.</text>
</comment>
<dbReference type="Pfam" id="PF00069">
    <property type="entry name" value="Pkinase"/>
    <property type="match status" value="1"/>
</dbReference>
<dbReference type="OMA" id="KDGSWIR"/>
<dbReference type="VEuPathDB" id="FungiDB:SAPIO_CDS4558"/>
<gene>
    <name evidence="11" type="ORF">SAPIO_CDS4558</name>
</gene>
<evidence type="ECO:0000256" key="6">
    <source>
        <dbReference type="ARBA" id="ARBA00022840"/>
    </source>
</evidence>
<organism evidence="11 12">
    <name type="scientific">Pseudallescheria apiosperma</name>
    <name type="common">Scedosporium apiospermum</name>
    <dbReference type="NCBI Taxonomy" id="563466"/>
    <lineage>
        <taxon>Eukaryota</taxon>
        <taxon>Fungi</taxon>
        <taxon>Dikarya</taxon>
        <taxon>Ascomycota</taxon>
        <taxon>Pezizomycotina</taxon>
        <taxon>Sordariomycetes</taxon>
        <taxon>Hypocreomycetidae</taxon>
        <taxon>Microascales</taxon>
        <taxon>Microascaceae</taxon>
        <taxon>Scedosporium</taxon>
    </lineage>
</organism>
<feature type="binding site" evidence="9">
    <location>
        <position position="72"/>
    </location>
    <ligand>
        <name>ATP</name>
        <dbReference type="ChEBI" id="CHEBI:30616"/>
    </ligand>
</feature>
<keyword evidence="3" id="KW-0808">Transferase</keyword>
<keyword evidence="12" id="KW-1185">Reference proteome</keyword>
<dbReference type="GO" id="GO:0005634">
    <property type="term" value="C:nucleus"/>
    <property type="evidence" value="ECO:0007669"/>
    <property type="project" value="TreeGrafter"/>
</dbReference>
<dbReference type="InterPro" id="IPR000719">
    <property type="entry name" value="Prot_kinase_dom"/>
</dbReference>
<keyword evidence="6 9" id="KW-0067">ATP-binding</keyword>